<dbReference type="Proteomes" id="UP000595897">
    <property type="component" value="Chromosome"/>
</dbReference>
<dbReference type="InterPro" id="IPR041474">
    <property type="entry name" value="NicS_C"/>
</dbReference>
<dbReference type="FunFam" id="1.10.10.60:FF:000141">
    <property type="entry name" value="TetR family transcriptional regulator"/>
    <property type="match status" value="1"/>
</dbReference>
<evidence type="ECO:0000256" key="4">
    <source>
        <dbReference type="PROSITE-ProRule" id="PRU00335"/>
    </source>
</evidence>
<dbReference type="RefSeq" id="WP_271712962.1">
    <property type="nucleotide sequence ID" value="NZ_AP024169.1"/>
</dbReference>
<keyword evidence="2 4" id="KW-0238">DNA-binding</keyword>
<dbReference type="SUPFAM" id="SSF48498">
    <property type="entry name" value="Tetracyclin repressor-like, C-terminal domain"/>
    <property type="match status" value="1"/>
</dbReference>
<dbReference type="Pfam" id="PF00440">
    <property type="entry name" value="TetR_N"/>
    <property type="match status" value="1"/>
</dbReference>
<keyword evidence="3" id="KW-0804">Transcription</keyword>
<dbReference type="GO" id="GO:0045892">
    <property type="term" value="P:negative regulation of DNA-templated transcription"/>
    <property type="evidence" value="ECO:0007669"/>
    <property type="project" value="UniProtKB-ARBA"/>
</dbReference>
<reference evidence="6 7" key="1">
    <citation type="submission" date="2020-11" db="EMBL/GenBank/DDBJ databases">
        <title>Draft genome sequencing of a Lachnospiraceae strain isolated from anoxic soil subjected to BSD treatment.</title>
        <authorList>
            <person name="Uek A."/>
            <person name="Tonouchi A."/>
        </authorList>
    </citation>
    <scope>NUCLEOTIDE SEQUENCE [LARGE SCALE GENOMIC DNA]</scope>
    <source>
        <strain evidence="6 7">TB5</strain>
    </source>
</reference>
<dbReference type="PANTHER" id="PTHR30055">
    <property type="entry name" value="HTH-TYPE TRANSCRIPTIONAL REGULATOR RUTR"/>
    <property type="match status" value="1"/>
</dbReference>
<sequence length="212" mass="24782">MNTITRKERERLEREKDIINAAEKVFTEVGYNGASMEAIAKEAQFTRKTIYQYFTDKEDLLFTVIIRGFERLLSSLKNAVTNENNGYEKLKHLTSAYFQFYKESPNTLNLMNYIGYIKTTEENSVKRKEFNKVSEELAKEIAKVIEEGKADGSIRTDFDTMRLTFSAEFMITGFFHMFSISGKTFTDHFSLNEDNFINFCMNLLCDIFRVQK</sequence>
<name>A0A7R7EN65_9FIRM</name>
<dbReference type="PRINTS" id="PR00455">
    <property type="entry name" value="HTHTETR"/>
</dbReference>
<dbReference type="EMBL" id="AP024169">
    <property type="protein sequence ID" value="BCN31873.1"/>
    <property type="molecule type" value="Genomic_DNA"/>
</dbReference>
<dbReference type="InterPro" id="IPR036271">
    <property type="entry name" value="Tet_transcr_reg_TetR-rel_C_sf"/>
</dbReference>
<protein>
    <submittedName>
        <fullName evidence="6">TetR family transcriptional regulator</fullName>
    </submittedName>
</protein>
<dbReference type="AlphaFoldDB" id="A0A7R7EN65"/>
<organism evidence="6 7">
    <name type="scientific">Anaeromicropila herbilytica</name>
    <dbReference type="NCBI Taxonomy" id="2785025"/>
    <lineage>
        <taxon>Bacteria</taxon>
        <taxon>Bacillati</taxon>
        <taxon>Bacillota</taxon>
        <taxon>Clostridia</taxon>
        <taxon>Lachnospirales</taxon>
        <taxon>Lachnospiraceae</taxon>
        <taxon>Anaeromicropila</taxon>
    </lineage>
</organism>
<dbReference type="InterPro" id="IPR001647">
    <property type="entry name" value="HTH_TetR"/>
</dbReference>
<evidence type="ECO:0000313" key="7">
    <source>
        <dbReference type="Proteomes" id="UP000595897"/>
    </source>
</evidence>
<dbReference type="Gene3D" id="1.10.357.10">
    <property type="entry name" value="Tetracycline Repressor, domain 2"/>
    <property type="match status" value="1"/>
</dbReference>
<dbReference type="KEGG" id="ahb:bsdtb5_31680"/>
<dbReference type="PROSITE" id="PS50977">
    <property type="entry name" value="HTH_TETR_2"/>
    <property type="match status" value="1"/>
</dbReference>
<dbReference type="Gene3D" id="1.10.10.60">
    <property type="entry name" value="Homeodomain-like"/>
    <property type="match status" value="1"/>
</dbReference>
<dbReference type="PANTHER" id="PTHR30055:SF234">
    <property type="entry name" value="HTH-TYPE TRANSCRIPTIONAL REGULATOR BETI"/>
    <property type="match status" value="1"/>
</dbReference>
<dbReference type="Pfam" id="PF17938">
    <property type="entry name" value="TetR_C_29"/>
    <property type="match status" value="1"/>
</dbReference>
<accession>A0A7R7EN65</accession>
<keyword evidence="1" id="KW-0805">Transcription regulation</keyword>
<evidence type="ECO:0000256" key="1">
    <source>
        <dbReference type="ARBA" id="ARBA00023015"/>
    </source>
</evidence>
<keyword evidence="7" id="KW-1185">Reference proteome</keyword>
<evidence type="ECO:0000259" key="5">
    <source>
        <dbReference type="PROSITE" id="PS50977"/>
    </source>
</evidence>
<gene>
    <name evidence="6" type="ORF">bsdtb5_31680</name>
</gene>
<feature type="DNA-binding region" description="H-T-H motif" evidence="4">
    <location>
        <begin position="35"/>
        <end position="54"/>
    </location>
</feature>
<dbReference type="GO" id="GO:0000976">
    <property type="term" value="F:transcription cis-regulatory region binding"/>
    <property type="evidence" value="ECO:0007669"/>
    <property type="project" value="TreeGrafter"/>
</dbReference>
<feature type="domain" description="HTH tetR-type" evidence="5">
    <location>
        <begin position="12"/>
        <end position="72"/>
    </location>
</feature>
<dbReference type="SUPFAM" id="SSF46689">
    <property type="entry name" value="Homeodomain-like"/>
    <property type="match status" value="1"/>
</dbReference>
<evidence type="ECO:0000256" key="3">
    <source>
        <dbReference type="ARBA" id="ARBA00023163"/>
    </source>
</evidence>
<dbReference type="GO" id="GO:0003700">
    <property type="term" value="F:DNA-binding transcription factor activity"/>
    <property type="evidence" value="ECO:0007669"/>
    <property type="project" value="TreeGrafter"/>
</dbReference>
<dbReference type="InterPro" id="IPR050109">
    <property type="entry name" value="HTH-type_TetR-like_transc_reg"/>
</dbReference>
<dbReference type="InterPro" id="IPR009057">
    <property type="entry name" value="Homeodomain-like_sf"/>
</dbReference>
<evidence type="ECO:0000313" key="6">
    <source>
        <dbReference type="EMBL" id="BCN31873.1"/>
    </source>
</evidence>
<proteinExistence type="predicted"/>
<evidence type="ECO:0000256" key="2">
    <source>
        <dbReference type="ARBA" id="ARBA00023125"/>
    </source>
</evidence>